<feature type="compositionally biased region" description="Basic and acidic residues" evidence="1">
    <location>
        <begin position="103"/>
        <end position="114"/>
    </location>
</feature>
<accession>A0ABP6CIK0</accession>
<proteinExistence type="predicted"/>
<dbReference type="InterPro" id="IPR033458">
    <property type="entry name" value="DUF5134"/>
</dbReference>
<feature type="transmembrane region" description="Helical" evidence="2">
    <location>
        <begin position="69"/>
        <end position="88"/>
    </location>
</feature>
<feature type="transmembrane region" description="Helical" evidence="2">
    <location>
        <begin position="158"/>
        <end position="176"/>
    </location>
</feature>
<evidence type="ECO:0000256" key="1">
    <source>
        <dbReference type="SAM" id="MobiDB-lite"/>
    </source>
</evidence>
<keyword evidence="4" id="KW-1185">Reference proteome</keyword>
<dbReference type="Proteomes" id="UP001501447">
    <property type="component" value="Unassembled WGS sequence"/>
</dbReference>
<feature type="transmembrane region" description="Helical" evidence="2">
    <location>
        <begin position="122"/>
        <end position="146"/>
    </location>
</feature>
<name>A0ABP6CIK0_9ACTN</name>
<organism evidence="3 4">
    <name type="scientific">Streptomyces axinellae</name>
    <dbReference type="NCBI Taxonomy" id="552788"/>
    <lineage>
        <taxon>Bacteria</taxon>
        <taxon>Bacillati</taxon>
        <taxon>Actinomycetota</taxon>
        <taxon>Actinomycetes</taxon>
        <taxon>Kitasatosporales</taxon>
        <taxon>Streptomycetaceae</taxon>
        <taxon>Streptomyces</taxon>
    </lineage>
</organism>
<reference evidence="4" key="1">
    <citation type="journal article" date="2019" name="Int. J. Syst. Evol. Microbiol.">
        <title>The Global Catalogue of Microorganisms (GCM) 10K type strain sequencing project: providing services to taxonomists for standard genome sequencing and annotation.</title>
        <authorList>
            <consortium name="The Broad Institute Genomics Platform"/>
            <consortium name="The Broad Institute Genome Sequencing Center for Infectious Disease"/>
            <person name="Wu L."/>
            <person name="Ma J."/>
        </authorList>
    </citation>
    <scope>NUCLEOTIDE SEQUENCE [LARGE SCALE GENOMIC DNA]</scope>
    <source>
        <strain evidence="4">JCM 16373</strain>
    </source>
</reference>
<keyword evidence="2" id="KW-1133">Transmembrane helix</keyword>
<gene>
    <name evidence="3" type="ORF">GCM10009863_34530</name>
</gene>
<dbReference type="Pfam" id="PF17197">
    <property type="entry name" value="DUF5134"/>
    <property type="match status" value="1"/>
</dbReference>
<evidence type="ECO:0000313" key="4">
    <source>
        <dbReference type="Proteomes" id="UP001501447"/>
    </source>
</evidence>
<keyword evidence="2" id="KW-0472">Membrane</keyword>
<protein>
    <submittedName>
        <fullName evidence="3">DUF5134 domain-containing protein</fullName>
    </submittedName>
</protein>
<evidence type="ECO:0000313" key="3">
    <source>
        <dbReference type="EMBL" id="GAA2617686.1"/>
    </source>
</evidence>
<comment type="caution">
    <text evidence="3">The sequence shown here is derived from an EMBL/GenBank/DDBJ whole genome shotgun (WGS) entry which is preliminary data.</text>
</comment>
<evidence type="ECO:0000256" key="2">
    <source>
        <dbReference type="SAM" id="Phobius"/>
    </source>
</evidence>
<keyword evidence="2" id="KW-0812">Transmembrane</keyword>
<dbReference type="EMBL" id="BAAARJ010000010">
    <property type="protein sequence ID" value="GAA2617686.1"/>
    <property type="molecule type" value="Genomic_DNA"/>
</dbReference>
<feature type="compositionally biased region" description="Basic residues" evidence="1">
    <location>
        <begin position="89"/>
        <end position="102"/>
    </location>
</feature>
<feature type="region of interest" description="Disordered" evidence="1">
    <location>
        <begin position="89"/>
        <end position="115"/>
    </location>
</feature>
<dbReference type="RefSeq" id="WP_344566902.1">
    <property type="nucleotide sequence ID" value="NZ_BAAARJ010000010.1"/>
</dbReference>
<sequence>MHGPAMTSWLLVALCAVTGASCVLRARTAAGRQPRAEAVSEALMGFGMALMAVPALWSTGVLPPTPLAWLFAAGFGALAARELGLPGLRRSRAPSGRGRKERRHGERGGVRWSREGAGPAHLHHVVGALAMVYMALAMAAGAPASAPHGPEHHTGTSGVPLLTGALLAYFAVHVLWDGARMMPSGVVAGAPETGVGAVAAAGAGPGAGSRGACPGGVAHWGGVANGCRVAMGVGMFAMLLTL</sequence>
<feature type="transmembrane region" description="Helical" evidence="2">
    <location>
        <begin position="6"/>
        <end position="26"/>
    </location>
</feature>
<feature type="transmembrane region" description="Helical" evidence="2">
    <location>
        <begin position="38"/>
        <end position="57"/>
    </location>
</feature>